<keyword evidence="2" id="KW-0472">Membrane</keyword>
<evidence type="ECO:0000313" key="5">
    <source>
        <dbReference type="Proteomes" id="UP001302429"/>
    </source>
</evidence>
<name>A0AA97HZG8_9SPHN</name>
<gene>
    <name evidence="4" type="ORF">RB602_12425</name>
</gene>
<keyword evidence="5" id="KW-1185">Reference proteome</keyword>
<evidence type="ECO:0000256" key="2">
    <source>
        <dbReference type="SAM" id="Phobius"/>
    </source>
</evidence>
<dbReference type="AlphaFoldDB" id="A0AA97HZG8"/>
<dbReference type="InterPro" id="IPR001107">
    <property type="entry name" value="Band_7"/>
</dbReference>
<dbReference type="SUPFAM" id="SSF117892">
    <property type="entry name" value="Band 7/SPFH domain"/>
    <property type="match status" value="1"/>
</dbReference>
<feature type="domain" description="Band 7" evidence="3">
    <location>
        <begin position="20"/>
        <end position="180"/>
    </location>
</feature>
<dbReference type="PANTHER" id="PTHR43327:SF10">
    <property type="entry name" value="STOMATIN-LIKE PROTEIN 2, MITOCHONDRIAL"/>
    <property type="match status" value="1"/>
</dbReference>
<protein>
    <submittedName>
        <fullName evidence="4">SPFH domain-containing protein</fullName>
    </submittedName>
</protein>
<dbReference type="InterPro" id="IPR036013">
    <property type="entry name" value="Band_7/SPFH_dom_sf"/>
</dbReference>
<keyword evidence="2" id="KW-1133">Transmembrane helix</keyword>
<dbReference type="RefSeq" id="WP_317080904.1">
    <property type="nucleotide sequence ID" value="NZ_CP136594.1"/>
</dbReference>
<dbReference type="EMBL" id="CP136594">
    <property type="protein sequence ID" value="WOE74644.1"/>
    <property type="molecule type" value="Genomic_DNA"/>
</dbReference>
<organism evidence="4 5">
    <name type="scientific">Alterisphingorhabdus coralli</name>
    <dbReference type="NCBI Taxonomy" id="3071408"/>
    <lineage>
        <taxon>Bacteria</taxon>
        <taxon>Pseudomonadati</taxon>
        <taxon>Pseudomonadota</taxon>
        <taxon>Alphaproteobacteria</taxon>
        <taxon>Sphingomonadales</taxon>
        <taxon>Sphingomonadaceae</taxon>
        <taxon>Alterisphingorhabdus (ex Yan et al. 2024)</taxon>
    </lineage>
</organism>
<sequence>MLDFAIFPVGIFLTIIVGSSCIFITKQQHVRFIETFGKYSRTATAGLSFKLPWPIQIASGNYSLQILQIERDVSVKSSDNAFVVVPIRVQYQVAEQAANKAFYLLEDAETQVAAYVINQVRSTAAGLDFNELFQSKAAFEDDVEETLTDKLSNYGFRIVNVLVDDPQPSEELKSAFDRVIAAKRLKEAATNEGEAVKIKAVLEAEAQKEAMIKKAEGYAQFREIVAEGNAQALQKFVGETGLSAKTAIAFFAQTNAMEALRDAASDGGKTVLVTDDSMPKSLGGLYMDAEDDRLQQP</sequence>
<dbReference type="GO" id="GO:0016020">
    <property type="term" value="C:membrane"/>
    <property type="evidence" value="ECO:0007669"/>
    <property type="project" value="UniProtKB-SubCell"/>
</dbReference>
<evidence type="ECO:0000259" key="3">
    <source>
        <dbReference type="SMART" id="SM00244"/>
    </source>
</evidence>
<keyword evidence="2" id="KW-0812">Transmembrane</keyword>
<comment type="subcellular location">
    <subcellularLocation>
        <location evidence="1">Membrane</location>
        <topology evidence="1">Single-pass membrane protein</topology>
    </subcellularLocation>
</comment>
<dbReference type="Pfam" id="PF01145">
    <property type="entry name" value="Band_7"/>
    <property type="match status" value="1"/>
</dbReference>
<feature type="transmembrane region" description="Helical" evidence="2">
    <location>
        <begin position="6"/>
        <end position="25"/>
    </location>
</feature>
<dbReference type="InterPro" id="IPR050710">
    <property type="entry name" value="Band7/mec-2_domain"/>
</dbReference>
<proteinExistence type="predicted"/>
<dbReference type="Gene3D" id="3.30.479.30">
    <property type="entry name" value="Band 7 domain"/>
    <property type="match status" value="1"/>
</dbReference>
<evidence type="ECO:0000256" key="1">
    <source>
        <dbReference type="ARBA" id="ARBA00004167"/>
    </source>
</evidence>
<dbReference type="PANTHER" id="PTHR43327">
    <property type="entry name" value="STOMATIN-LIKE PROTEIN 2, MITOCHONDRIAL"/>
    <property type="match status" value="1"/>
</dbReference>
<evidence type="ECO:0000313" key="4">
    <source>
        <dbReference type="EMBL" id="WOE74644.1"/>
    </source>
</evidence>
<accession>A0AA97HZG8</accession>
<dbReference type="KEGG" id="acoa:RB602_12425"/>
<dbReference type="Proteomes" id="UP001302429">
    <property type="component" value="Chromosome"/>
</dbReference>
<dbReference type="SMART" id="SM00244">
    <property type="entry name" value="PHB"/>
    <property type="match status" value="1"/>
</dbReference>
<reference evidence="4 5" key="1">
    <citation type="submission" date="2023-10" db="EMBL/GenBank/DDBJ databases">
        <title>Complete genome sequence of a Sphingomonadaceae bacterium.</title>
        <authorList>
            <person name="Yan C."/>
        </authorList>
    </citation>
    <scope>NUCLEOTIDE SEQUENCE [LARGE SCALE GENOMIC DNA]</scope>
    <source>
        <strain evidence="4 5">SCSIO 66989</strain>
    </source>
</reference>